<comment type="caution">
    <text evidence="1">The sequence shown here is derived from an EMBL/GenBank/DDBJ whole genome shotgun (WGS) entry which is preliminary data.</text>
</comment>
<reference evidence="1" key="1">
    <citation type="submission" date="2021-06" db="EMBL/GenBank/DDBJ databases">
        <authorList>
            <person name="Kallberg Y."/>
            <person name="Tangrot J."/>
            <person name="Rosling A."/>
        </authorList>
    </citation>
    <scope>NUCLEOTIDE SEQUENCE</scope>
    <source>
        <strain evidence="1">MA453B</strain>
    </source>
</reference>
<evidence type="ECO:0000313" key="1">
    <source>
        <dbReference type="EMBL" id="CAG8823329.1"/>
    </source>
</evidence>
<feature type="non-terminal residue" evidence="1">
    <location>
        <position position="81"/>
    </location>
</feature>
<evidence type="ECO:0000313" key="2">
    <source>
        <dbReference type="Proteomes" id="UP000789405"/>
    </source>
</evidence>
<sequence>ILKYFGIALLNHSAYCLNLESYQQSSTKLVQDRKYILGYDSDSRNYTLDCRSVNNWNTVCGRCGNSVCNKIRQFKFTAYPN</sequence>
<dbReference type="Proteomes" id="UP000789405">
    <property type="component" value="Unassembled WGS sequence"/>
</dbReference>
<feature type="non-terminal residue" evidence="1">
    <location>
        <position position="1"/>
    </location>
</feature>
<accession>A0A9N9KDZ6</accession>
<gene>
    <name evidence="1" type="ORF">DERYTH_LOCUS27480</name>
</gene>
<protein>
    <submittedName>
        <fullName evidence="1">28750_t:CDS:1</fullName>
    </submittedName>
</protein>
<name>A0A9N9KDZ6_9GLOM</name>
<organism evidence="1 2">
    <name type="scientific">Dentiscutata erythropus</name>
    <dbReference type="NCBI Taxonomy" id="1348616"/>
    <lineage>
        <taxon>Eukaryota</taxon>
        <taxon>Fungi</taxon>
        <taxon>Fungi incertae sedis</taxon>
        <taxon>Mucoromycota</taxon>
        <taxon>Glomeromycotina</taxon>
        <taxon>Glomeromycetes</taxon>
        <taxon>Diversisporales</taxon>
        <taxon>Gigasporaceae</taxon>
        <taxon>Dentiscutata</taxon>
    </lineage>
</organism>
<proteinExistence type="predicted"/>
<dbReference type="EMBL" id="CAJVPY010063298">
    <property type="protein sequence ID" value="CAG8823329.1"/>
    <property type="molecule type" value="Genomic_DNA"/>
</dbReference>
<keyword evidence="2" id="KW-1185">Reference proteome</keyword>
<dbReference type="AlphaFoldDB" id="A0A9N9KDZ6"/>